<proteinExistence type="predicted"/>
<dbReference type="EMBL" id="NIHM01000006">
    <property type="protein sequence ID" value="PLT56248.1"/>
    <property type="molecule type" value="Genomic_DNA"/>
</dbReference>
<protein>
    <submittedName>
        <fullName evidence="1">Uncharacterized protein</fullName>
    </submittedName>
</protein>
<sequence length="64" mass="7500">MIKSAERRHKKKSRRTADTFPRAYEVAALRKSEPPFLFAFSTMLVRSGGRYIGGYRHVNFRHSQ</sequence>
<dbReference type="AlphaFoldDB" id="A0A2N5NJR1"/>
<comment type="caution">
    <text evidence="1">The sequence shown here is derived from an EMBL/GenBank/DDBJ whole genome shotgun (WGS) entry which is preliminary data.</text>
</comment>
<evidence type="ECO:0000313" key="2">
    <source>
        <dbReference type="Proteomes" id="UP000234849"/>
    </source>
</evidence>
<dbReference type="Proteomes" id="UP000234849">
    <property type="component" value="Unassembled WGS sequence"/>
</dbReference>
<evidence type="ECO:0000313" key="1">
    <source>
        <dbReference type="EMBL" id="PLT56248.1"/>
    </source>
</evidence>
<gene>
    <name evidence="1" type="ORF">CDL18_06145</name>
</gene>
<reference evidence="1 2" key="1">
    <citation type="journal article" date="2017" name="Genome Med.">
        <title>A novel Ruminococcus gnavus clade enriched in inflammatory bowel disease patients.</title>
        <authorList>
            <person name="Hall A.B."/>
            <person name="Yassour M."/>
            <person name="Sauk J."/>
            <person name="Garner A."/>
            <person name="Jiang X."/>
            <person name="Arthur T."/>
            <person name="Lagoudas G.K."/>
            <person name="Vatanen T."/>
            <person name="Fornelos N."/>
            <person name="Wilson R."/>
            <person name="Bertha M."/>
            <person name="Cohen M."/>
            <person name="Garber J."/>
            <person name="Khalili H."/>
            <person name="Gevers D."/>
            <person name="Ananthakrishnan A.N."/>
            <person name="Kugathasan S."/>
            <person name="Lander E.S."/>
            <person name="Blainey P."/>
            <person name="Vlamakis H."/>
            <person name="Xavier R.J."/>
            <person name="Huttenhower C."/>
        </authorList>
    </citation>
    <scope>NUCLEOTIDE SEQUENCE [LARGE SCALE GENOMIC DNA]</scope>
    <source>
        <strain evidence="1 2">RJX1118</strain>
    </source>
</reference>
<name>A0A2N5NJR1_MEDGN</name>
<organism evidence="1 2">
    <name type="scientific">Mediterraneibacter gnavus</name>
    <name type="common">Ruminococcus gnavus</name>
    <dbReference type="NCBI Taxonomy" id="33038"/>
    <lineage>
        <taxon>Bacteria</taxon>
        <taxon>Bacillati</taxon>
        <taxon>Bacillota</taxon>
        <taxon>Clostridia</taxon>
        <taxon>Lachnospirales</taxon>
        <taxon>Lachnospiraceae</taxon>
        <taxon>Mediterraneibacter</taxon>
    </lineage>
</organism>
<accession>A0A2N5NJR1</accession>